<keyword evidence="2" id="KW-0732">Signal</keyword>
<dbReference type="Pfam" id="PF19903">
    <property type="entry name" value="DUF6376"/>
    <property type="match status" value="1"/>
</dbReference>
<evidence type="ECO:0000256" key="2">
    <source>
        <dbReference type="SAM" id="SignalP"/>
    </source>
</evidence>
<dbReference type="AlphaFoldDB" id="A0A940WTC2"/>
<gene>
    <name evidence="3" type="ORF">J7W16_03910</name>
</gene>
<evidence type="ECO:0008006" key="5">
    <source>
        <dbReference type="Google" id="ProtNLM"/>
    </source>
</evidence>
<dbReference type="Proteomes" id="UP000678228">
    <property type="component" value="Unassembled WGS sequence"/>
</dbReference>
<protein>
    <recommendedName>
        <fullName evidence="5">Lipoprotein</fullName>
    </recommendedName>
</protein>
<sequence length="145" mass="16405">MRKTLILFTIFFSLLLSGCSLLEDVNQSLDYVTEATEYINTWNDFGQEAPQMIQEAIGNPEVKAELEETLAVMLTEIEDFSQTEVPVIAEDIHQQVVDQSEQIKELIESNMTNGEVALEKLENSQLLQKINELTELVNLLEDLGV</sequence>
<evidence type="ECO:0000313" key="4">
    <source>
        <dbReference type="Proteomes" id="UP000678228"/>
    </source>
</evidence>
<feature type="chain" id="PRO_5037359627" description="Lipoprotein" evidence="2">
    <location>
        <begin position="23"/>
        <end position="145"/>
    </location>
</feature>
<proteinExistence type="predicted"/>
<comment type="caution">
    <text evidence="3">The sequence shown here is derived from an EMBL/GenBank/DDBJ whole genome shotgun (WGS) entry which is preliminary data.</text>
</comment>
<accession>A0A940WTC2</accession>
<dbReference type="InterPro" id="IPR045956">
    <property type="entry name" value="DUF6376"/>
</dbReference>
<dbReference type="RefSeq" id="WP_210595873.1">
    <property type="nucleotide sequence ID" value="NZ_JAGKSQ010000001.1"/>
</dbReference>
<dbReference type="EMBL" id="JAGKSQ010000001">
    <property type="protein sequence ID" value="MBP3950267.1"/>
    <property type="molecule type" value="Genomic_DNA"/>
</dbReference>
<evidence type="ECO:0000313" key="3">
    <source>
        <dbReference type="EMBL" id="MBP3950267.1"/>
    </source>
</evidence>
<name>A0A940WTC2_9BACI</name>
<keyword evidence="4" id="KW-1185">Reference proteome</keyword>
<feature type="coiled-coil region" evidence="1">
    <location>
        <begin position="116"/>
        <end position="143"/>
    </location>
</feature>
<keyword evidence="1" id="KW-0175">Coiled coil</keyword>
<dbReference type="PROSITE" id="PS51257">
    <property type="entry name" value="PROKAR_LIPOPROTEIN"/>
    <property type="match status" value="1"/>
</dbReference>
<evidence type="ECO:0000256" key="1">
    <source>
        <dbReference type="SAM" id="Coils"/>
    </source>
</evidence>
<reference evidence="3" key="1">
    <citation type="submission" date="2021-03" db="EMBL/GenBank/DDBJ databases">
        <title>Bacillus suaedae sp. nov., isolated from Suaeda aralocaspica.</title>
        <authorList>
            <person name="Lei R.F.R."/>
        </authorList>
    </citation>
    <scope>NUCLEOTIDE SEQUENCE</scope>
    <source>
        <strain evidence="3">YZJH907-2</strain>
    </source>
</reference>
<feature type="signal peptide" evidence="2">
    <location>
        <begin position="1"/>
        <end position="22"/>
    </location>
</feature>
<organism evidence="3 4">
    <name type="scientific">Halalkalibacter suaedae</name>
    <dbReference type="NCBI Taxonomy" id="2822140"/>
    <lineage>
        <taxon>Bacteria</taxon>
        <taxon>Bacillati</taxon>
        <taxon>Bacillota</taxon>
        <taxon>Bacilli</taxon>
        <taxon>Bacillales</taxon>
        <taxon>Bacillaceae</taxon>
        <taxon>Halalkalibacter</taxon>
    </lineage>
</organism>